<dbReference type="SUPFAM" id="SSF48403">
    <property type="entry name" value="Ankyrin repeat"/>
    <property type="match status" value="1"/>
</dbReference>
<keyword evidence="5" id="KW-1053">Target membrane</keyword>
<feature type="region of interest" description="Disordered" evidence="7">
    <location>
        <begin position="591"/>
        <end position="630"/>
    </location>
</feature>
<evidence type="ECO:0000256" key="7">
    <source>
        <dbReference type="SAM" id="MobiDB-lite"/>
    </source>
</evidence>
<dbReference type="InterPro" id="IPR036770">
    <property type="entry name" value="Ankyrin_rpt-contain_sf"/>
</dbReference>
<keyword evidence="3" id="KW-1052">Target cell membrane</keyword>
<keyword evidence="6" id="KW-0040">ANK repeat</keyword>
<feature type="repeat" description="ANK" evidence="6">
    <location>
        <begin position="60"/>
        <end position="92"/>
    </location>
</feature>
<evidence type="ECO:0000313" key="8">
    <source>
        <dbReference type="Proteomes" id="UP000694941"/>
    </source>
</evidence>
<dbReference type="GeneID" id="111089097"/>
<organism evidence="8 9">
    <name type="scientific">Limulus polyphemus</name>
    <name type="common">Atlantic horseshoe crab</name>
    <dbReference type="NCBI Taxonomy" id="6850"/>
    <lineage>
        <taxon>Eukaryota</taxon>
        <taxon>Metazoa</taxon>
        <taxon>Ecdysozoa</taxon>
        <taxon>Arthropoda</taxon>
        <taxon>Chelicerata</taxon>
        <taxon>Merostomata</taxon>
        <taxon>Xiphosura</taxon>
        <taxon>Limulidae</taxon>
        <taxon>Limulus</taxon>
    </lineage>
</organism>
<dbReference type="Gene3D" id="1.25.40.20">
    <property type="entry name" value="Ankyrin repeat-containing domain"/>
    <property type="match status" value="1"/>
</dbReference>
<evidence type="ECO:0000256" key="6">
    <source>
        <dbReference type="PROSITE-ProRule" id="PRU00023"/>
    </source>
</evidence>
<dbReference type="InterPro" id="IPR002110">
    <property type="entry name" value="Ankyrin_rpt"/>
</dbReference>
<gene>
    <name evidence="9" type="primary">LOC111089097</name>
</gene>
<proteinExistence type="predicted"/>
<dbReference type="RefSeq" id="XP_022256611.1">
    <property type="nucleotide sequence ID" value="XM_022400903.1"/>
</dbReference>
<keyword evidence="4" id="KW-0800">Toxin</keyword>
<protein>
    <submittedName>
        <fullName evidence="9">Uncharacterized protein LOC111089097</fullName>
    </submittedName>
</protein>
<evidence type="ECO:0000313" key="9">
    <source>
        <dbReference type="RefSeq" id="XP_022256611.1"/>
    </source>
</evidence>
<evidence type="ECO:0000256" key="4">
    <source>
        <dbReference type="ARBA" id="ARBA00023028"/>
    </source>
</evidence>
<evidence type="ECO:0000256" key="5">
    <source>
        <dbReference type="ARBA" id="ARBA00023298"/>
    </source>
</evidence>
<reference evidence="9" key="1">
    <citation type="submission" date="2025-08" db="UniProtKB">
        <authorList>
            <consortium name="RefSeq"/>
        </authorList>
    </citation>
    <scope>IDENTIFICATION</scope>
    <source>
        <tissue evidence="9">Muscle</tissue>
    </source>
</reference>
<keyword evidence="4" id="KW-0528">Neurotoxin</keyword>
<accession>A0ABM1TL55</accession>
<dbReference type="PROSITE" id="PS50088">
    <property type="entry name" value="ANK_REPEAT"/>
    <property type="match status" value="1"/>
</dbReference>
<evidence type="ECO:0000256" key="2">
    <source>
        <dbReference type="ARBA" id="ARBA00022483"/>
    </source>
</evidence>
<name>A0ABM1TL55_LIMPO</name>
<evidence type="ECO:0000256" key="3">
    <source>
        <dbReference type="ARBA" id="ARBA00022537"/>
    </source>
</evidence>
<dbReference type="Proteomes" id="UP000694941">
    <property type="component" value="Unplaced"/>
</dbReference>
<keyword evidence="4" id="KW-0638">Presynaptic neurotoxin</keyword>
<comment type="subcellular location">
    <subcellularLocation>
        <location evidence="1">Target cell membrane</location>
    </subcellularLocation>
</comment>
<keyword evidence="2" id="KW-0268">Exocytosis</keyword>
<keyword evidence="8" id="KW-1185">Reference proteome</keyword>
<sequence>MAGFQECISVINFHISDSSVTTFLLQYIQLIRLFGQQPLLVEQQETRSKVVHLIDAQNCQGHSPLWLAFATGHFDRAQMLLEYGADSTNLHRGSICFPHSPWVVSIPSLLAAVIRSQKLQKCEEDGGVSSQIDPYFSVLKHRLKETALLIDKGFFQSRRAEIEESVSSFVQNSRTLCVHHSLLEKLKGRGVVMTSLFGQLSLTLQQTCIRKIFYICLTHLLNGCAFPGARKTQVFPVSNNSIPISSTVNCSVVLDVSNDSSCSGAVNSPVSVSDSVCCPVVPDVANSAIASEILPCYKSSLAVGKSEYSGNIDILSDILQCHENSLPTSETESAGKISIPSGNLHLHENSLSTGEIEHEPGSRIKQKSIPTLYNHASSSKKRVDDSSSLSVKEILSCQNEEVRKEFYLDYFLPEDAGTCTGLFSNDQVEEGLRNNEIKVNKTCKEESLYPVNVAFSEGILIHKESGSERVQLLSKSDSCCNDQHETLQRINVDTNKRKFGKEAEMVIEALFNTEGRFPYQNCKRDCYEDSCNFISRLLQLNMLDLEKLLENLNLPQPFINLLELELFRLKFFLVLSDGNFGDVSCSCSDADSSSSLESDISNNEYSYSEGRSDDDDQSSSSNEQYFETHF</sequence>
<feature type="compositionally biased region" description="Low complexity" evidence="7">
    <location>
        <begin position="591"/>
        <end position="601"/>
    </location>
</feature>
<keyword evidence="5" id="KW-0472">Membrane</keyword>
<evidence type="ECO:0000256" key="1">
    <source>
        <dbReference type="ARBA" id="ARBA00004175"/>
    </source>
</evidence>
<dbReference type="PROSITE" id="PS50297">
    <property type="entry name" value="ANK_REP_REGION"/>
    <property type="match status" value="1"/>
</dbReference>